<proteinExistence type="predicted"/>
<feature type="compositionally biased region" description="Polar residues" evidence="1">
    <location>
        <begin position="17"/>
        <end position="34"/>
    </location>
</feature>
<accession>A0ABY2HHI1</accession>
<evidence type="ECO:0000256" key="1">
    <source>
        <dbReference type="SAM" id="MobiDB-lite"/>
    </source>
</evidence>
<organism evidence="2 3">
    <name type="scientific">Trichoderma ghanense</name>
    <dbReference type="NCBI Taxonomy" id="65468"/>
    <lineage>
        <taxon>Eukaryota</taxon>
        <taxon>Fungi</taxon>
        <taxon>Dikarya</taxon>
        <taxon>Ascomycota</taxon>
        <taxon>Pezizomycotina</taxon>
        <taxon>Sordariomycetes</taxon>
        <taxon>Hypocreomycetidae</taxon>
        <taxon>Hypocreales</taxon>
        <taxon>Hypocreaceae</taxon>
        <taxon>Trichoderma</taxon>
    </lineage>
</organism>
<keyword evidence="3" id="KW-1185">Reference proteome</keyword>
<dbReference type="Proteomes" id="UP001642720">
    <property type="component" value="Unassembled WGS sequence"/>
</dbReference>
<evidence type="ECO:0000313" key="3">
    <source>
        <dbReference type="Proteomes" id="UP001642720"/>
    </source>
</evidence>
<reference evidence="2 3" key="1">
    <citation type="submission" date="2018-01" db="EMBL/GenBank/DDBJ databases">
        <title>Genome characterization of the sugarcane-associated fungus Trichoderma ghanense CCMA-1212 and their application in lignocelulose bioconversion.</title>
        <authorList>
            <person name="Steindorff A.S."/>
            <person name="Mendes T.D."/>
            <person name="Vilela E.S.D."/>
            <person name="Rodrigues D.S."/>
            <person name="Formighieri E.F."/>
            <person name="Melo I.S."/>
            <person name="Favaro L.C.L."/>
        </authorList>
    </citation>
    <scope>NUCLEOTIDE SEQUENCE [LARGE SCALE GENOMIC DNA]</scope>
    <source>
        <strain evidence="2 3">CCMA-1212</strain>
    </source>
</reference>
<sequence length="161" mass="18517">RVEQWTRPSNRLHHPSHSSNLRTTSPSFKPTITMSDGEENHLFNIQVSDSEEDTIEKKTKRTGQSEDEFQAVKNTYRAKVENGNIHGTIQLPLAPDANKQHVQEVIHAAEELYFFRRYQHVIDLVSKVLALEGDNGGLDDESKQLLSMYQSRCRQKLKQTD</sequence>
<name>A0ABY2HHI1_9HYPO</name>
<protein>
    <submittedName>
        <fullName evidence="2">Uncharacterized protein</fullName>
    </submittedName>
</protein>
<evidence type="ECO:0000313" key="2">
    <source>
        <dbReference type="EMBL" id="TFB07743.1"/>
    </source>
</evidence>
<dbReference type="RefSeq" id="XP_073563944.1">
    <property type="nucleotide sequence ID" value="XM_073698605.1"/>
</dbReference>
<dbReference type="GeneID" id="300573055"/>
<dbReference type="EMBL" id="PPTA01000001">
    <property type="protein sequence ID" value="TFB07743.1"/>
    <property type="molecule type" value="Genomic_DNA"/>
</dbReference>
<feature type="region of interest" description="Disordered" evidence="1">
    <location>
        <begin position="1"/>
        <end position="36"/>
    </location>
</feature>
<gene>
    <name evidence="2" type="ORF">CCMA1212_001171</name>
</gene>
<feature type="non-terminal residue" evidence="2">
    <location>
        <position position="1"/>
    </location>
</feature>
<comment type="caution">
    <text evidence="2">The sequence shown here is derived from an EMBL/GenBank/DDBJ whole genome shotgun (WGS) entry which is preliminary data.</text>
</comment>